<dbReference type="AlphaFoldDB" id="A0A7X6BES8"/>
<dbReference type="EMBL" id="JAATJC010000001">
    <property type="protein sequence ID" value="NJC04599.1"/>
    <property type="molecule type" value="Genomic_DNA"/>
</dbReference>
<sequence>MNTATDAHSDTDPLMKALGYLLLNWSMLERAVIDDIKRLRLSDGDSGMTTARVRGSFNERLAEWRALVSLKSRRNPEAAREVAEIGNLAEQLCRTRNLISHHFVGVERTTDGTSVIYASESGIASLRASQTAFSLEQLDGLNAQMCIVCERIAGLKSILAS</sequence>
<comment type="caution">
    <text evidence="1">The sequence shown here is derived from an EMBL/GenBank/DDBJ whole genome shotgun (WGS) entry which is preliminary data.</text>
</comment>
<organism evidence="1 2">
    <name type="scientific">Sphingomonas kaistensis</name>
    <dbReference type="NCBI Taxonomy" id="298708"/>
    <lineage>
        <taxon>Bacteria</taxon>
        <taxon>Pseudomonadati</taxon>
        <taxon>Pseudomonadota</taxon>
        <taxon>Alphaproteobacteria</taxon>
        <taxon>Sphingomonadales</taxon>
        <taxon>Sphingomonadaceae</taxon>
        <taxon>Sphingomonas</taxon>
    </lineage>
</organism>
<gene>
    <name evidence="1" type="ORF">GGQ97_000392</name>
</gene>
<evidence type="ECO:0000313" key="1">
    <source>
        <dbReference type="EMBL" id="NJC04599.1"/>
    </source>
</evidence>
<accession>A0A7X6BES8</accession>
<protein>
    <submittedName>
        <fullName evidence="1">Uncharacterized protein</fullName>
    </submittedName>
</protein>
<dbReference type="RefSeq" id="WP_168067399.1">
    <property type="nucleotide sequence ID" value="NZ_JAATJC010000001.1"/>
</dbReference>
<keyword evidence="2" id="KW-1185">Reference proteome</keyword>
<reference evidence="1 2" key="1">
    <citation type="submission" date="2020-03" db="EMBL/GenBank/DDBJ databases">
        <title>Genomic Encyclopedia of Type Strains, Phase IV (KMG-IV): sequencing the most valuable type-strain genomes for metagenomic binning, comparative biology and taxonomic classification.</title>
        <authorList>
            <person name="Goeker M."/>
        </authorList>
    </citation>
    <scope>NUCLEOTIDE SEQUENCE [LARGE SCALE GENOMIC DNA]</scope>
    <source>
        <strain evidence="1 2">DSM 16846</strain>
    </source>
</reference>
<dbReference type="Proteomes" id="UP000558192">
    <property type="component" value="Unassembled WGS sequence"/>
</dbReference>
<evidence type="ECO:0000313" key="2">
    <source>
        <dbReference type="Proteomes" id="UP000558192"/>
    </source>
</evidence>
<proteinExistence type="predicted"/>
<name>A0A7X6BES8_9SPHN</name>